<name>A0A2A5WFD5_9GAMM</name>
<dbReference type="Proteomes" id="UP000219329">
    <property type="component" value="Unassembled WGS sequence"/>
</dbReference>
<dbReference type="AlphaFoldDB" id="A0A2A5WFD5"/>
<evidence type="ECO:0000313" key="2">
    <source>
        <dbReference type="Proteomes" id="UP000219329"/>
    </source>
</evidence>
<dbReference type="EMBL" id="NTJZ01000001">
    <property type="protein sequence ID" value="PDH35255.1"/>
    <property type="molecule type" value="Genomic_DNA"/>
</dbReference>
<gene>
    <name evidence="1" type="ORF">CNF02_00600</name>
</gene>
<accession>A0A2A5WFD5</accession>
<proteinExistence type="predicted"/>
<comment type="caution">
    <text evidence="1">The sequence shown here is derived from an EMBL/GenBank/DDBJ whole genome shotgun (WGS) entry which is preliminary data.</text>
</comment>
<protein>
    <submittedName>
        <fullName evidence="1">Uncharacterized protein</fullName>
    </submittedName>
</protein>
<sequence>MELIAESEMNITSVIPMPGGSTLISEGNVGKYGKVFSSVNLYSNSATKNAGNFDGEARALMEGGEAIGASLQGIWKRDGNKITIHSLDDASNGDQNYTVIEVDMISMKSVVKVHAL</sequence>
<evidence type="ECO:0000313" key="1">
    <source>
        <dbReference type="EMBL" id="PDH35255.1"/>
    </source>
</evidence>
<organism evidence="1 2">
    <name type="scientific">OM182 bacterium MED-G28</name>
    <dbReference type="NCBI Taxonomy" id="1986256"/>
    <lineage>
        <taxon>Bacteria</taxon>
        <taxon>Pseudomonadati</taxon>
        <taxon>Pseudomonadota</taxon>
        <taxon>Gammaproteobacteria</taxon>
        <taxon>OMG group</taxon>
        <taxon>OM182 clade</taxon>
    </lineage>
</organism>
<reference evidence="1 2" key="1">
    <citation type="submission" date="2017-08" db="EMBL/GenBank/DDBJ databases">
        <title>Fine stratification of microbial communities through a metagenomic profile of the photic zone.</title>
        <authorList>
            <person name="Haro-Moreno J.M."/>
            <person name="Lopez-Perez M."/>
            <person name="De La Torre J."/>
            <person name="Picazo A."/>
            <person name="Camacho A."/>
            <person name="Rodriguez-Valera F."/>
        </authorList>
    </citation>
    <scope>NUCLEOTIDE SEQUENCE [LARGE SCALE GENOMIC DNA]</scope>
    <source>
        <strain evidence="1">MED-G28</strain>
    </source>
</reference>